<dbReference type="EMBL" id="JAJJMB010012102">
    <property type="protein sequence ID" value="KAI3887284.1"/>
    <property type="molecule type" value="Genomic_DNA"/>
</dbReference>
<protein>
    <submittedName>
        <fullName evidence="1">Uncharacterized protein</fullName>
    </submittedName>
</protein>
<evidence type="ECO:0000313" key="1">
    <source>
        <dbReference type="EMBL" id="KAI3887284.1"/>
    </source>
</evidence>
<sequence>MKQGKNWKPKIAVSPCYSKEVNRVLSIQSYCIDRNLTRICIKQRYSCWRKSPNIPIT</sequence>
<gene>
    <name evidence="1" type="ORF">MKW98_031236</name>
</gene>
<dbReference type="Proteomes" id="UP001202328">
    <property type="component" value="Unassembled WGS sequence"/>
</dbReference>
<dbReference type="AlphaFoldDB" id="A0AAD4XCD7"/>
<feature type="non-terminal residue" evidence="1">
    <location>
        <position position="57"/>
    </location>
</feature>
<comment type="caution">
    <text evidence="1">The sequence shown here is derived from an EMBL/GenBank/DDBJ whole genome shotgun (WGS) entry which is preliminary data.</text>
</comment>
<proteinExistence type="predicted"/>
<organism evidence="1 2">
    <name type="scientific">Papaver atlanticum</name>
    <dbReference type="NCBI Taxonomy" id="357466"/>
    <lineage>
        <taxon>Eukaryota</taxon>
        <taxon>Viridiplantae</taxon>
        <taxon>Streptophyta</taxon>
        <taxon>Embryophyta</taxon>
        <taxon>Tracheophyta</taxon>
        <taxon>Spermatophyta</taxon>
        <taxon>Magnoliopsida</taxon>
        <taxon>Ranunculales</taxon>
        <taxon>Papaveraceae</taxon>
        <taxon>Papaveroideae</taxon>
        <taxon>Papaver</taxon>
    </lineage>
</organism>
<keyword evidence="2" id="KW-1185">Reference proteome</keyword>
<name>A0AAD4XCD7_9MAGN</name>
<accession>A0AAD4XCD7</accession>
<reference evidence="1" key="1">
    <citation type="submission" date="2022-04" db="EMBL/GenBank/DDBJ databases">
        <title>A functionally conserved STORR gene fusion in Papaver species that diverged 16.8 million years ago.</title>
        <authorList>
            <person name="Catania T."/>
        </authorList>
    </citation>
    <scope>NUCLEOTIDE SEQUENCE</scope>
    <source>
        <strain evidence="1">S-188037</strain>
    </source>
</reference>
<evidence type="ECO:0000313" key="2">
    <source>
        <dbReference type="Proteomes" id="UP001202328"/>
    </source>
</evidence>